<dbReference type="InterPro" id="IPR015797">
    <property type="entry name" value="NUDIX_hydrolase-like_dom_sf"/>
</dbReference>
<keyword evidence="6" id="KW-1185">Reference proteome</keyword>
<evidence type="ECO:0000313" key="5">
    <source>
        <dbReference type="EMBL" id="MBD1600689.1"/>
    </source>
</evidence>
<dbReference type="RefSeq" id="WP_190423207.1">
    <property type="nucleotide sequence ID" value="NZ_JAAOCA010000024.1"/>
</dbReference>
<evidence type="ECO:0000259" key="4">
    <source>
        <dbReference type="PROSITE" id="PS51462"/>
    </source>
</evidence>
<keyword evidence="2 3" id="KW-0378">Hydrolase</keyword>
<dbReference type="PROSITE" id="PS51462">
    <property type="entry name" value="NUDIX"/>
    <property type="match status" value="1"/>
</dbReference>
<dbReference type="PANTHER" id="PTHR43046">
    <property type="entry name" value="GDP-MANNOSE MANNOSYL HYDROLASE"/>
    <property type="match status" value="1"/>
</dbReference>
<dbReference type="SUPFAM" id="SSF55811">
    <property type="entry name" value="Nudix"/>
    <property type="match status" value="1"/>
</dbReference>
<dbReference type="CDD" id="cd04667">
    <property type="entry name" value="NUDIX_Hydrolase"/>
    <property type="match status" value="1"/>
</dbReference>
<organism evidence="5 6">
    <name type="scientific">Pseudomonas typographi</name>
    <dbReference type="NCBI Taxonomy" id="2715964"/>
    <lineage>
        <taxon>Bacteria</taxon>
        <taxon>Pseudomonadati</taxon>
        <taxon>Pseudomonadota</taxon>
        <taxon>Gammaproteobacteria</taxon>
        <taxon>Pseudomonadales</taxon>
        <taxon>Pseudomonadaceae</taxon>
        <taxon>Pseudomonas</taxon>
    </lineage>
</organism>
<evidence type="ECO:0000313" key="6">
    <source>
        <dbReference type="Proteomes" id="UP000805841"/>
    </source>
</evidence>
<dbReference type="Proteomes" id="UP000805841">
    <property type="component" value="Unassembled WGS sequence"/>
</dbReference>
<protein>
    <submittedName>
        <fullName evidence="5">NUDIX domain-containing protein</fullName>
    </submittedName>
</protein>
<comment type="similarity">
    <text evidence="3">Belongs to the Nudix hydrolase family.</text>
</comment>
<comment type="cofactor">
    <cofactor evidence="1">
        <name>Mg(2+)</name>
        <dbReference type="ChEBI" id="CHEBI:18420"/>
    </cofactor>
</comment>
<dbReference type="InterPro" id="IPR020476">
    <property type="entry name" value="Nudix_hydrolase"/>
</dbReference>
<evidence type="ECO:0000256" key="3">
    <source>
        <dbReference type="RuleBase" id="RU003476"/>
    </source>
</evidence>
<sequence>MGKNIKHRATIICRQDEKILFVRKPKSKWNLPGGKVEANETPAQAAVRELSEETGLAAHNLGYVALRDLQRTRHHVFETVIDVSQVPRACNEIADCRWFSTAELAKKDLNKAVLELLRDQA</sequence>
<dbReference type="PANTHER" id="PTHR43046:SF14">
    <property type="entry name" value="MUTT_NUDIX FAMILY PROTEIN"/>
    <property type="match status" value="1"/>
</dbReference>
<dbReference type="Gene3D" id="3.90.79.10">
    <property type="entry name" value="Nucleoside Triphosphate Pyrophosphohydrolase"/>
    <property type="match status" value="1"/>
</dbReference>
<accession>A0ABR7Z5K0</accession>
<dbReference type="Pfam" id="PF00293">
    <property type="entry name" value="NUDIX"/>
    <property type="match status" value="1"/>
</dbReference>
<evidence type="ECO:0000256" key="1">
    <source>
        <dbReference type="ARBA" id="ARBA00001946"/>
    </source>
</evidence>
<dbReference type="InterPro" id="IPR000086">
    <property type="entry name" value="NUDIX_hydrolase_dom"/>
</dbReference>
<comment type="caution">
    <text evidence="5">The sequence shown here is derived from an EMBL/GenBank/DDBJ whole genome shotgun (WGS) entry which is preliminary data.</text>
</comment>
<dbReference type="EMBL" id="JAAOCA010000024">
    <property type="protein sequence ID" value="MBD1600689.1"/>
    <property type="molecule type" value="Genomic_DNA"/>
</dbReference>
<dbReference type="PROSITE" id="PS00893">
    <property type="entry name" value="NUDIX_BOX"/>
    <property type="match status" value="1"/>
</dbReference>
<name>A0ABR7Z5K0_9PSED</name>
<dbReference type="InterPro" id="IPR020084">
    <property type="entry name" value="NUDIX_hydrolase_CS"/>
</dbReference>
<gene>
    <name evidence="5" type="ORF">HAQ05_18545</name>
</gene>
<proteinExistence type="inferred from homology"/>
<feature type="domain" description="Nudix hydrolase" evidence="4">
    <location>
        <begin position="3"/>
        <end position="121"/>
    </location>
</feature>
<reference evidence="5 6" key="1">
    <citation type="journal article" date="2020" name="Insects">
        <title>Bacteria Belonging to Pseudomonas typographi sp. nov. from the Bark Beetle Ips typographus Have Genomic Potential to Aid in the Host Ecology.</title>
        <authorList>
            <person name="Peral-Aranega E."/>
            <person name="Saati-Santamaria Z."/>
            <person name="Kolarik M."/>
            <person name="Rivas R."/>
            <person name="Garcia-Fraile P."/>
        </authorList>
    </citation>
    <scope>NUCLEOTIDE SEQUENCE [LARGE SCALE GENOMIC DNA]</scope>
    <source>
        <strain evidence="5 6">CA3A</strain>
    </source>
</reference>
<evidence type="ECO:0000256" key="2">
    <source>
        <dbReference type="ARBA" id="ARBA00022801"/>
    </source>
</evidence>
<dbReference type="PRINTS" id="PR00502">
    <property type="entry name" value="NUDIXFAMILY"/>
</dbReference>